<protein>
    <submittedName>
        <fullName evidence="2">ATP-binding protein</fullName>
    </submittedName>
</protein>
<keyword evidence="2" id="KW-0067">ATP-binding</keyword>
<evidence type="ECO:0000256" key="1">
    <source>
        <dbReference type="SAM" id="Coils"/>
    </source>
</evidence>
<evidence type="ECO:0000313" key="2">
    <source>
        <dbReference type="EMBL" id="MDU0808965.1"/>
    </source>
</evidence>
<dbReference type="InterPro" id="IPR036890">
    <property type="entry name" value="HATPase_C_sf"/>
</dbReference>
<keyword evidence="1" id="KW-0175">Coiled coil</keyword>
<feature type="coiled-coil region" evidence="1">
    <location>
        <begin position="359"/>
        <end position="386"/>
    </location>
</feature>
<sequence length="512" mass="59336">MSNIEAVSIKIQTGVYGQFRNLNNKVWFALGEYVDNAVQSFEDNKERLISYSNGNYQFEVRINIDWENDLIKIYDNAAGIDSNKFLKAFEPANIPIDNSGLHEFGMGMKTASIWLADFWSVKTSALGEEEERFVEFDLKQVLENDQEVLNVKNYFTNKSTHFTEIVLNKLSKNSPKLMQLEKIKKHLSSIYRKYIRTGDLKLYINEIELIYEDPEILEAPFYNDLNGNRIIWKKEIKFSYDRYKATGFIAILNTMSTSEVNGLSLFRRGRVIEGSHDEKYRPKAICGQIGSPRYKRIFGELELDGFEVSFNKGSFQEQGDLEALMEALQTEISSKEFNLYSQAENFIKEKTKSDDEKVAKKIVSRLKKANNESSDLREKVKNSLREIDNISIATENEKLTRIAKAIDSHEEIIEIKDEKYRLTVELITESTITDLYSLQIEDGELFVKKITYKINLAHPFFRRFERLKNEEDYQPIISIIRSLVLAEVVAPSQGTRNAGNVRMNFNTFLRNI</sequence>
<dbReference type="Gene3D" id="3.30.565.10">
    <property type="entry name" value="Histidine kinase-like ATPase, C-terminal domain"/>
    <property type="match status" value="1"/>
</dbReference>
<dbReference type="Proteomes" id="UP001249959">
    <property type="component" value="Unassembled WGS sequence"/>
</dbReference>
<dbReference type="EMBL" id="JAVNWW010000003">
    <property type="protein sequence ID" value="MDU0808965.1"/>
    <property type="molecule type" value="Genomic_DNA"/>
</dbReference>
<dbReference type="SUPFAM" id="SSF55874">
    <property type="entry name" value="ATPase domain of HSP90 chaperone/DNA topoisomerase II/histidine kinase"/>
    <property type="match status" value="1"/>
</dbReference>
<dbReference type="RefSeq" id="WP_316070647.1">
    <property type="nucleotide sequence ID" value="NZ_JAVNWW010000003.1"/>
</dbReference>
<dbReference type="Pfam" id="PF13589">
    <property type="entry name" value="HATPase_c_3"/>
    <property type="match status" value="1"/>
</dbReference>
<comment type="caution">
    <text evidence="2">The sequence shown here is derived from an EMBL/GenBank/DDBJ whole genome shotgun (WGS) entry which is preliminary data.</text>
</comment>
<dbReference type="GO" id="GO:0005524">
    <property type="term" value="F:ATP binding"/>
    <property type="evidence" value="ECO:0007669"/>
    <property type="project" value="UniProtKB-KW"/>
</dbReference>
<keyword evidence="3" id="KW-1185">Reference proteome</keyword>
<reference evidence="2 3" key="1">
    <citation type="submission" date="2023-09" db="EMBL/GenBank/DDBJ databases">
        <title>Aquirufa genomes.</title>
        <authorList>
            <person name="Pitt A."/>
        </authorList>
    </citation>
    <scope>NUCLEOTIDE SEQUENCE [LARGE SCALE GENOMIC DNA]</scope>
    <source>
        <strain evidence="2 3">LEOWEIH-7C</strain>
    </source>
</reference>
<name>A0ABU3TT08_9BACT</name>
<organism evidence="2 3">
    <name type="scientific">Aquirufa regiilacus</name>
    <dbReference type="NCBI Taxonomy" id="3024868"/>
    <lineage>
        <taxon>Bacteria</taxon>
        <taxon>Pseudomonadati</taxon>
        <taxon>Bacteroidota</taxon>
        <taxon>Cytophagia</taxon>
        <taxon>Cytophagales</taxon>
        <taxon>Flectobacillaceae</taxon>
        <taxon>Aquirufa</taxon>
    </lineage>
</organism>
<accession>A0ABU3TT08</accession>
<evidence type="ECO:0000313" key="3">
    <source>
        <dbReference type="Proteomes" id="UP001249959"/>
    </source>
</evidence>
<proteinExistence type="predicted"/>
<gene>
    <name evidence="2" type="ORF">PQG45_07950</name>
</gene>
<keyword evidence="2" id="KW-0547">Nucleotide-binding</keyword>